<gene>
    <name evidence="1" type="ORF">ATC70_010928</name>
</gene>
<evidence type="ECO:0000313" key="2">
    <source>
        <dbReference type="Proteomes" id="UP001304243"/>
    </source>
</evidence>
<sequence>MRCTPTAKQDTDDLRRLFGDVSKLVRNYADQHQEQNDDIACLVAGHLVKENMADFTIKLAPASRKRKAISGYDMFKQETMLQTSEVFSTASKGEPNDLQNLMAKYAEAWKALKKNNPDKVNQLKLKAAEKTKARDSEPITTGGRLEVYHNDFNTTAKSLVAMLDKYNFHAVLYHYTETDNDFMYPKIASDNVDSVHKVLGHPLDLGLLKTFMKTTSEASSVPSSPTAGSPVQEDSALGVHADRVERLPGLPASQMEPLLSNLLPNGNAPARSALASTSATVFGNDKESLLKAEYLKGIREMAMQMTCTCICS</sequence>
<dbReference type="Proteomes" id="UP001304243">
    <property type="component" value="Unassembled WGS sequence"/>
</dbReference>
<name>A0AAN7DFQ0_9FUNG</name>
<proteinExistence type="predicted"/>
<dbReference type="EMBL" id="JASEJX010000014">
    <property type="protein sequence ID" value="KAK4515968.1"/>
    <property type="molecule type" value="Genomic_DNA"/>
</dbReference>
<accession>A0AAN7DFQ0</accession>
<dbReference type="RefSeq" id="XP_064682634.1">
    <property type="nucleotide sequence ID" value="XM_064830132.1"/>
</dbReference>
<comment type="caution">
    <text evidence="1">The sequence shown here is derived from an EMBL/GenBank/DDBJ whole genome shotgun (WGS) entry which is preliminary data.</text>
</comment>
<dbReference type="GeneID" id="89954614"/>
<evidence type="ECO:0000313" key="1">
    <source>
        <dbReference type="EMBL" id="KAK4515968.1"/>
    </source>
</evidence>
<dbReference type="AlphaFoldDB" id="A0AAN7DFQ0"/>
<protein>
    <submittedName>
        <fullName evidence="1">Uncharacterized protein</fullName>
    </submittedName>
</protein>
<keyword evidence="2" id="KW-1185">Reference proteome</keyword>
<reference evidence="1 2" key="1">
    <citation type="submission" date="2022-11" db="EMBL/GenBank/DDBJ databases">
        <title>Mucor velutinosus strain NIH1002 WGS.</title>
        <authorList>
            <person name="Subramanian P."/>
            <person name="Mullikin J.C."/>
            <person name="Segre J.A."/>
            <person name="Zelazny A.M."/>
        </authorList>
    </citation>
    <scope>NUCLEOTIDE SEQUENCE [LARGE SCALE GENOMIC DNA]</scope>
    <source>
        <strain evidence="1 2">NIH1002</strain>
    </source>
</reference>
<organism evidence="1 2">
    <name type="scientific">Mucor velutinosus</name>
    <dbReference type="NCBI Taxonomy" id="708070"/>
    <lineage>
        <taxon>Eukaryota</taxon>
        <taxon>Fungi</taxon>
        <taxon>Fungi incertae sedis</taxon>
        <taxon>Mucoromycota</taxon>
        <taxon>Mucoromycotina</taxon>
        <taxon>Mucoromycetes</taxon>
        <taxon>Mucorales</taxon>
        <taxon>Mucorineae</taxon>
        <taxon>Mucoraceae</taxon>
        <taxon>Mucor</taxon>
    </lineage>
</organism>